<keyword evidence="1" id="KW-0812">Transmembrane</keyword>
<gene>
    <name evidence="2" type="ORF">J2Z79_001942</name>
</gene>
<reference evidence="2 3" key="1">
    <citation type="submission" date="2021-03" db="EMBL/GenBank/DDBJ databases">
        <title>Genomic Encyclopedia of Type Strains, Phase IV (KMG-IV): sequencing the most valuable type-strain genomes for metagenomic binning, comparative biology and taxonomic classification.</title>
        <authorList>
            <person name="Goeker M."/>
        </authorList>
    </citation>
    <scope>NUCLEOTIDE SEQUENCE [LARGE SCALE GENOMIC DNA]</scope>
    <source>
        <strain evidence="2 3">DSM 27138</strain>
    </source>
</reference>
<evidence type="ECO:0000313" key="2">
    <source>
        <dbReference type="EMBL" id="MBP2018527.1"/>
    </source>
</evidence>
<organism evidence="2 3">
    <name type="scientific">Symbiobacterium terraclitae</name>
    <dbReference type="NCBI Taxonomy" id="557451"/>
    <lineage>
        <taxon>Bacteria</taxon>
        <taxon>Bacillati</taxon>
        <taxon>Bacillota</taxon>
        <taxon>Clostridia</taxon>
        <taxon>Eubacteriales</taxon>
        <taxon>Symbiobacteriaceae</taxon>
        <taxon>Symbiobacterium</taxon>
    </lineage>
</organism>
<dbReference type="RefSeq" id="WP_209466657.1">
    <property type="nucleotide sequence ID" value="NZ_JAGGLG010000014.1"/>
</dbReference>
<accession>A0ABS4JSL7</accession>
<keyword evidence="3" id="KW-1185">Reference proteome</keyword>
<dbReference type="Proteomes" id="UP001519289">
    <property type="component" value="Unassembled WGS sequence"/>
</dbReference>
<keyword evidence="1" id="KW-1133">Transmembrane helix</keyword>
<evidence type="ECO:0000313" key="3">
    <source>
        <dbReference type="Proteomes" id="UP001519289"/>
    </source>
</evidence>
<proteinExistence type="predicted"/>
<feature type="transmembrane region" description="Helical" evidence="1">
    <location>
        <begin position="25"/>
        <end position="45"/>
    </location>
</feature>
<evidence type="ECO:0000256" key="1">
    <source>
        <dbReference type="SAM" id="Phobius"/>
    </source>
</evidence>
<keyword evidence="1" id="KW-0472">Membrane</keyword>
<sequence length="53" mass="5814">MILLMGRSDAIHAAAMRIPEGYRTLALNLFGLLVLLSLTVLRSVLVRARPGPR</sequence>
<comment type="caution">
    <text evidence="2">The sequence shown here is derived from an EMBL/GenBank/DDBJ whole genome shotgun (WGS) entry which is preliminary data.</text>
</comment>
<dbReference type="EMBL" id="JAGGLG010000014">
    <property type="protein sequence ID" value="MBP2018527.1"/>
    <property type="molecule type" value="Genomic_DNA"/>
</dbReference>
<name>A0ABS4JSL7_9FIRM</name>
<protein>
    <submittedName>
        <fullName evidence="2">Uncharacterized protein</fullName>
    </submittedName>
</protein>